<dbReference type="GO" id="GO:0016491">
    <property type="term" value="F:oxidoreductase activity"/>
    <property type="evidence" value="ECO:0007669"/>
    <property type="project" value="UniProtKB-KW"/>
</dbReference>
<evidence type="ECO:0000256" key="2">
    <source>
        <dbReference type="ARBA" id="ARBA00023002"/>
    </source>
</evidence>
<dbReference type="PRINTS" id="PR00080">
    <property type="entry name" value="SDRFAMILY"/>
</dbReference>
<dbReference type="Proteomes" id="UP000051677">
    <property type="component" value="Unassembled WGS sequence"/>
</dbReference>
<evidence type="ECO:0000256" key="1">
    <source>
        <dbReference type="ARBA" id="ARBA00006484"/>
    </source>
</evidence>
<dbReference type="PANTHER" id="PTHR45024:SF2">
    <property type="entry name" value="SCP2 DOMAIN-CONTAINING PROTEIN"/>
    <property type="match status" value="1"/>
</dbReference>
<evidence type="ECO:0000313" key="5">
    <source>
        <dbReference type="EMBL" id="KQH81376.1"/>
    </source>
</evidence>
<proteinExistence type="inferred from homology"/>
<dbReference type="PANTHER" id="PTHR45024">
    <property type="entry name" value="DEHYDROGENASES, SHORT CHAIN"/>
    <property type="match status" value="1"/>
</dbReference>
<accession>A0A0Q2UL46</accession>
<dbReference type="RefSeq" id="WP_055576139.1">
    <property type="nucleotide sequence ID" value="NZ_LKTM01000001.1"/>
</dbReference>
<comment type="similarity">
    <text evidence="1 3">Belongs to the short-chain dehydrogenases/reductases (SDR) family.</text>
</comment>
<sequence>MGVLEGRTALVTGAGRGIGAAVAEGLAAEGATVFVSDAGVSVDGTGHDAGPAEAVTATITSRGGKAFADTTDITDFSACADLVGRAAETLGGLDIVVNAAGILRDGMVFKMSEQDWDTVISVHLKGTFNITRHAAAWWRANRGGQYRLITFTSMSGLQGAPSQPNYAAAKMGIVGLTFSCANALRNYGVRANAIAPIAGTRMTQGIKGGGSMDYSDSNVRLSPQNCVPPVVYLASLQSDWLNRRVIFAGNGRISLMSNPVVEREIVSASGTWDIPTAFSEIETSFKEAVLYPNIFDRPPAD</sequence>
<evidence type="ECO:0000256" key="3">
    <source>
        <dbReference type="RuleBase" id="RU000363"/>
    </source>
</evidence>
<keyword evidence="2" id="KW-0560">Oxidoreductase</keyword>
<feature type="domain" description="Ketoreductase" evidence="4">
    <location>
        <begin position="7"/>
        <end position="200"/>
    </location>
</feature>
<reference evidence="5 6" key="1">
    <citation type="submission" date="2015-10" db="EMBL/GenBank/DDBJ databases">
        <title>Mycobacterium gordonae draft genome assembly.</title>
        <authorList>
            <person name="Ustinova V."/>
            <person name="Smirnova T."/>
            <person name="Blagodatskikh K."/>
            <person name="Varlamov D."/>
            <person name="Larionova E."/>
            <person name="Chernousova L."/>
        </authorList>
    </citation>
    <scope>NUCLEOTIDE SEQUENCE [LARGE SCALE GENOMIC DNA]</scope>
    <source>
        <strain evidence="5 6">CTRI 14-8773</strain>
    </source>
</reference>
<dbReference type="InterPro" id="IPR002347">
    <property type="entry name" value="SDR_fam"/>
</dbReference>
<dbReference type="OrthoDB" id="9808187at2"/>
<evidence type="ECO:0000313" key="6">
    <source>
        <dbReference type="Proteomes" id="UP000051677"/>
    </source>
</evidence>
<comment type="caution">
    <text evidence="5">The sequence shown here is derived from an EMBL/GenBank/DDBJ whole genome shotgun (WGS) entry which is preliminary data.</text>
</comment>
<name>A0A0Q2UL46_MYCGO</name>
<dbReference type="SMART" id="SM00822">
    <property type="entry name" value="PKS_KR"/>
    <property type="match status" value="1"/>
</dbReference>
<protein>
    <submittedName>
        <fullName evidence="5">Short-chain dehydrogenase</fullName>
    </submittedName>
</protein>
<gene>
    <name evidence="5" type="ORF">AO501_05785</name>
</gene>
<dbReference type="InterPro" id="IPR057326">
    <property type="entry name" value="KR_dom"/>
</dbReference>
<dbReference type="SUPFAM" id="SSF51735">
    <property type="entry name" value="NAD(P)-binding Rossmann-fold domains"/>
    <property type="match status" value="1"/>
</dbReference>
<dbReference type="InterPro" id="IPR036291">
    <property type="entry name" value="NAD(P)-bd_dom_sf"/>
</dbReference>
<evidence type="ECO:0000259" key="4">
    <source>
        <dbReference type="SMART" id="SM00822"/>
    </source>
</evidence>
<dbReference type="PRINTS" id="PR00081">
    <property type="entry name" value="GDHRDH"/>
</dbReference>
<organism evidence="5 6">
    <name type="scientific">Mycobacterium gordonae</name>
    <dbReference type="NCBI Taxonomy" id="1778"/>
    <lineage>
        <taxon>Bacteria</taxon>
        <taxon>Bacillati</taxon>
        <taxon>Actinomycetota</taxon>
        <taxon>Actinomycetes</taxon>
        <taxon>Mycobacteriales</taxon>
        <taxon>Mycobacteriaceae</taxon>
        <taxon>Mycobacterium</taxon>
    </lineage>
</organism>
<dbReference type="Gene3D" id="3.40.50.720">
    <property type="entry name" value="NAD(P)-binding Rossmann-like Domain"/>
    <property type="match status" value="1"/>
</dbReference>
<dbReference type="Pfam" id="PF00106">
    <property type="entry name" value="adh_short"/>
    <property type="match status" value="1"/>
</dbReference>
<dbReference type="EMBL" id="LKTM01000001">
    <property type="protein sequence ID" value="KQH81376.1"/>
    <property type="molecule type" value="Genomic_DNA"/>
</dbReference>
<dbReference type="InterPro" id="IPR051687">
    <property type="entry name" value="Peroxisomal_Beta-Oxidation"/>
</dbReference>
<dbReference type="AlphaFoldDB" id="A0A0Q2UL46"/>